<comment type="caution">
    <text evidence="1">The sequence shown here is derived from an EMBL/GenBank/DDBJ whole genome shotgun (WGS) entry which is preliminary data.</text>
</comment>
<proteinExistence type="predicted"/>
<sequence length="385" mass="39648">MRKLLLFLNFVIISALFGCVALLNGVFAWTEPAGAPPLNNVAAPVNVSADAQVKTGGLGLLGENPAAQYGLSTASGTLGAIKTKNASTASEVSVNQSTRGVYIDSAKASYSGIYSVMNGANSYGAYYYNKNNTGTGFYTRTSGLGGAIFSDTFGLNITADNTGVNSVSKKEAVIAKLKDVNNNQIAEAKLSFLNSLNKPVAVGGYKDANNYGELGQEGVGLKAKGSQYAGVFEGNVYVNGTLSVKSGCNGCADLAESISRAERVVAGDIVAVDSRLRLIRATKNSQTVVGVVSTKPSLNLNDNIELNGAPLALSGIVPVNVTNENGAIRAGDFITASSVSGYGMKATSGGTVVGKALEDLKSERGQVKMLVAVSWFGGESCACKK</sequence>
<dbReference type="AlphaFoldDB" id="A0A1F5TFC1"/>
<dbReference type="Gene3D" id="2.40.300.10">
    <property type="entry name" value="Head decoration protein D"/>
    <property type="match status" value="1"/>
</dbReference>
<name>A0A1F5TFC1_9BACT</name>
<organism evidence="1 2">
    <name type="scientific">Candidatus Falkowbacteria bacterium RIFOXYC2_FULL_48_21</name>
    <dbReference type="NCBI Taxonomy" id="1798005"/>
    <lineage>
        <taxon>Bacteria</taxon>
        <taxon>Candidatus Falkowiibacteriota</taxon>
    </lineage>
</organism>
<evidence type="ECO:0000313" key="2">
    <source>
        <dbReference type="Proteomes" id="UP000178656"/>
    </source>
</evidence>
<evidence type="ECO:0000313" key="1">
    <source>
        <dbReference type="EMBL" id="OGF37627.1"/>
    </source>
</evidence>
<protein>
    <submittedName>
        <fullName evidence="1">Uncharacterized protein</fullName>
    </submittedName>
</protein>
<accession>A0A1F5TFC1</accession>
<dbReference type="PROSITE" id="PS51257">
    <property type="entry name" value="PROKAR_LIPOPROTEIN"/>
    <property type="match status" value="1"/>
</dbReference>
<dbReference type="Proteomes" id="UP000178656">
    <property type="component" value="Unassembled WGS sequence"/>
</dbReference>
<dbReference type="EMBL" id="MFGM01000019">
    <property type="protein sequence ID" value="OGF37627.1"/>
    <property type="molecule type" value="Genomic_DNA"/>
</dbReference>
<reference evidence="1 2" key="1">
    <citation type="journal article" date="2016" name="Nat. Commun.">
        <title>Thousands of microbial genomes shed light on interconnected biogeochemical processes in an aquifer system.</title>
        <authorList>
            <person name="Anantharaman K."/>
            <person name="Brown C.T."/>
            <person name="Hug L.A."/>
            <person name="Sharon I."/>
            <person name="Castelle C.J."/>
            <person name="Probst A.J."/>
            <person name="Thomas B.C."/>
            <person name="Singh A."/>
            <person name="Wilkins M.J."/>
            <person name="Karaoz U."/>
            <person name="Brodie E.L."/>
            <person name="Williams K.H."/>
            <person name="Hubbard S.S."/>
            <person name="Banfield J.F."/>
        </authorList>
    </citation>
    <scope>NUCLEOTIDE SEQUENCE [LARGE SCALE GENOMIC DNA]</scope>
</reference>
<gene>
    <name evidence="1" type="ORF">A2482_02825</name>
</gene>